<reference evidence="6 7" key="1">
    <citation type="submission" date="2024-07" db="EMBL/GenBank/DDBJ databases">
        <title>Genomic Encyclopedia of Type Strains, Phase V (KMG-V): Genome sequencing to study the core and pangenomes of soil and plant-associated prokaryotes.</title>
        <authorList>
            <person name="Whitman W."/>
        </authorList>
    </citation>
    <scope>NUCLEOTIDE SEQUENCE [LARGE SCALE GENOMIC DNA]</scope>
    <source>
        <strain evidence="6 7">USDA 222</strain>
    </source>
</reference>
<evidence type="ECO:0000259" key="3">
    <source>
        <dbReference type="Pfam" id="PF05099"/>
    </source>
</evidence>
<dbReference type="EMBL" id="JBGBZN010000001">
    <property type="protein sequence ID" value="MEY9467807.1"/>
    <property type="molecule type" value="Genomic_DNA"/>
</dbReference>
<gene>
    <name evidence="6" type="ORF">ABH992_000206</name>
</gene>
<dbReference type="InterPro" id="IPR025266">
    <property type="entry name" value="TerB_N"/>
</dbReference>
<dbReference type="SUPFAM" id="SSF158682">
    <property type="entry name" value="TerB-like"/>
    <property type="match status" value="1"/>
</dbReference>
<dbReference type="InterPro" id="IPR028932">
    <property type="entry name" value="TerB-C"/>
</dbReference>
<keyword evidence="7" id="KW-1185">Reference proteome</keyword>
<sequence length="820" mass="88941">MGRRKGGSTAGMGLLLVLGAIYAVLSAAYRFVVENLAAVVAVCTVSGLVLLLGYLSSKAKKRDEIAPGRLGVQPTPPPLIGPRTGGPERIAPAYRRGRAPAPARWVPAGESVTVQGITIAAGRFYLGETLSWEGQEINGYVVNPKLSAQTSRPDAAGDSMPYWPSYADVTPAARRAFLDWMSTGRRDDSYGIGHVFVFFYGLEHRLFVDRDVASAPDCIAEVERLLARRVDSESFQGYGRRFVDMARCAAGMPLAVPQPSAERSHSLEINIPVRLHLGRRLAQSSTILSEDALLWVLALPDVYLRTAAVRCFDEFVALWHLRFRSAFPEGLDVSTTGNIDLRYEAASGAFRVAVDGPHQAYPDVAKATTSPEPLRRLVQECTDELDGFSRLLGRQPEARNSVQASLLLPPDLLSEVRFDALRAFGGRLSEVMGGQSRASTKMGIVLRAADFDLPENGKVSSGLADQLGQVLDRLDIAIEPDRRFGGAVPQRDDQIFLFKAPGGGPVDPERQAYRAMKAQVEVAVLAAAADGDSSNDEMSRVIAGIRDGKDLSAIERARLIAFAVTIFNNPPKLSRVMKRLAERSNAEREAIADAAVAVVGGDQNVRPDEVRFLEKLHKALGLPKERVYSELHKAVPRADEPVSLSVERREAGVPIPRERPVAAPISIDAPSPLVALAPVAAPEVVAAAPVAGIQIDAARLARTQRETDAVAELLANIFEEDTTPVPVETPVASAANEASFEGLDGPHTELVELLERKGSIARAEFDQRARAMKLLADGAIERINDWSFDRFEEPLLEDGDEIVMVPHLRERLAELRETTA</sequence>
<accession>A0ABV4G7C7</accession>
<feature type="domain" description="TerB-C" evidence="5">
    <location>
        <begin position="684"/>
        <end position="812"/>
    </location>
</feature>
<dbReference type="Pfam" id="PF13208">
    <property type="entry name" value="TerB_N"/>
    <property type="match status" value="1"/>
</dbReference>
<dbReference type="Proteomes" id="UP001565474">
    <property type="component" value="Unassembled WGS sequence"/>
</dbReference>
<evidence type="ECO:0000256" key="1">
    <source>
        <dbReference type="SAM" id="MobiDB-lite"/>
    </source>
</evidence>
<organism evidence="6 7">
    <name type="scientific">Bradyrhizobium yuanmingense</name>
    <dbReference type="NCBI Taxonomy" id="108015"/>
    <lineage>
        <taxon>Bacteria</taxon>
        <taxon>Pseudomonadati</taxon>
        <taxon>Pseudomonadota</taxon>
        <taxon>Alphaproteobacteria</taxon>
        <taxon>Hyphomicrobiales</taxon>
        <taxon>Nitrobacteraceae</taxon>
        <taxon>Bradyrhizobium</taxon>
    </lineage>
</organism>
<name>A0ABV4G7C7_9BRAD</name>
<dbReference type="Pfam" id="PF15615">
    <property type="entry name" value="TerB_C"/>
    <property type="match status" value="1"/>
</dbReference>
<evidence type="ECO:0000259" key="4">
    <source>
        <dbReference type="Pfam" id="PF13208"/>
    </source>
</evidence>
<feature type="domain" description="Co-chaperone DjlA N-terminal" evidence="3">
    <location>
        <begin position="522"/>
        <end position="625"/>
    </location>
</feature>
<dbReference type="InterPro" id="IPR007791">
    <property type="entry name" value="DjlA_N"/>
</dbReference>
<dbReference type="Pfam" id="PF05099">
    <property type="entry name" value="TerB"/>
    <property type="match status" value="1"/>
</dbReference>
<dbReference type="InterPro" id="IPR029024">
    <property type="entry name" value="TerB-like"/>
</dbReference>
<feature type="domain" description="TerB N-terminal" evidence="4">
    <location>
        <begin position="107"/>
        <end position="308"/>
    </location>
</feature>
<protein>
    <submittedName>
        <fullName evidence="6">Tellurite resistance protein</fullName>
    </submittedName>
</protein>
<keyword evidence="2" id="KW-1133">Transmembrane helix</keyword>
<keyword evidence="2" id="KW-0812">Transmembrane</keyword>
<evidence type="ECO:0000313" key="6">
    <source>
        <dbReference type="EMBL" id="MEY9467807.1"/>
    </source>
</evidence>
<evidence type="ECO:0000313" key="7">
    <source>
        <dbReference type="Proteomes" id="UP001565474"/>
    </source>
</evidence>
<dbReference type="Gene3D" id="1.10.3680.10">
    <property type="entry name" value="TerB-like"/>
    <property type="match status" value="1"/>
</dbReference>
<evidence type="ECO:0000259" key="5">
    <source>
        <dbReference type="Pfam" id="PF15615"/>
    </source>
</evidence>
<keyword evidence="2" id="KW-0472">Membrane</keyword>
<evidence type="ECO:0000256" key="2">
    <source>
        <dbReference type="SAM" id="Phobius"/>
    </source>
</evidence>
<proteinExistence type="predicted"/>
<feature type="region of interest" description="Disordered" evidence="1">
    <location>
        <begin position="66"/>
        <end position="85"/>
    </location>
</feature>
<feature type="transmembrane region" description="Helical" evidence="2">
    <location>
        <begin position="36"/>
        <end position="55"/>
    </location>
</feature>
<comment type="caution">
    <text evidence="6">The sequence shown here is derived from an EMBL/GenBank/DDBJ whole genome shotgun (WGS) entry which is preliminary data.</text>
</comment>